<evidence type="ECO:0000313" key="1">
    <source>
        <dbReference type="EMBL" id="MBC3911207.1"/>
    </source>
</evidence>
<proteinExistence type="predicted"/>
<comment type="caution">
    <text evidence="1">The sequence shown here is derived from an EMBL/GenBank/DDBJ whole genome shotgun (WGS) entry which is preliminary data.</text>
</comment>
<organism evidence="1 2">
    <name type="scientific">Undibacterium umbellatum</name>
    <dbReference type="NCBI Taxonomy" id="2762300"/>
    <lineage>
        <taxon>Bacteria</taxon>
        <taxon>Pseudomonadati</taxon>
        <taxon>Pseudomonadota</taxon>
        <taxon>Betaproteobacteria</taxon>
        <taxon>Burkholderiales</taxon>
        <taxon>Oxalobacteraceae</taxon>
        <taxon>Undibacterium</taxon>
    </lineage>
</organism>
<gene>
    <name evidence="1" type="ORF">H8L47_26900</name>
</gene>
<evidence type="ECO:0000313" key="2">
    <source>
        <dbReference type="Proteomes" id="UP000646911"/>
    </source>
</evidence>
<reference evidence="1 2" key="1">
    <citation type="submission" date="2020-08" db="EMBL/GenBank/DDBJ databases">
        <title>Novel species isolated from subtropical streams in China.</title>
        <authorList>
            <person name="Lu H."/>
        </authorList>
    </citation>
    <scope>NUCLEOTIDE SEQUENCE [LARGE SCALE GENOMIC DNA]</scope>
    <source>
        <strain evidence="1 2">NL8W</strain>
    </source>
</reference>
<dbReference type="EMBL" id="JACOFX010000026">
    <property type="protein sequence ID" value="MBC3911207.1"/>
    <property type="molecule type" value="Genomic_DNA"/>
</dbReference>
<name>A0ABR6ZIY6_9BURK</name>
<keyword evidence="2" id="KW-1185">Reference proteome</keyword>
<sequence length="50" mass="5322">MPVYRWWHIGAAYAADRKTEGMTYATAGSFFITYQAGEDGLACGIGTGSA</sequence>
<accession>A0ABR6ZIY6</accession>
<dbReference type="Proteomes" id="UP000646911">
    <property type="component" value="Unassembled WGS sequence"/>
</dbReference>
<protein>
    <submittedName>
        <fullName evidence="1">Uncharacterized protein</fullName>
    </submittedName>
</protein>